<feature type="compositionally biased region" description="Polar residues" evidence="1">
    <location>
        <begin position="317"/>
        <end position="329"/>
    </location>
</feature>
<name>A0A9D2UBN4_9CORY</name>
<feature type="region of interest" description="Disordered" evidence="1">
    <location>
        <begin position="692"/>
        <end position="717"/>
    </location>
</feature>
<evidence type="ECO:0000313" key="3">
    <source>
        <dbReference type="EMBL" id="HJD49540.1"/>
    </source>
</evidence>
<evidence type="ECO:0000259" key="2">
    <source>
        <dbReference type="Pfam" id="PF13625"/>
    </source>
</evidence>
<dbReference type="GO" id="GO:0004386">
    <property type="term" value="F:helicase activity"/>
    <property type="evidence" value="ECO:0007669"/>
    <property type="project" value="UniProtKB-KW"/>
</dbReference>
<organism evidence="3 4">
    <name type="scientific">Candidatus Corynebacterium intestinavium</name>
    <dbReference type="NCBI Taxonomy" id="2838531"/>
    <lineage>
        <taxon>Bacteria</taxon>
        <taxon>Bacillati</taxon>
        <taxon>Actinomycetota</taxon>
        <taxon>Actinomycetes</taxon>
        <taxon>Mycobacteriales</taxon>
        <taxon>Corynebacteriaceae</taxon>
        <taxon>Corynebacterium</taxon>
    </lineage>
</organism>
<comment type="caution">
    <text evidence="3">The sequence shown here is derived from an EMBL/GenBank/DDBJ whole genome shotgun (WGS) entry which is preliminary data.</text>
</comment>
<feature type="compositionally biased region" description="Polar residues" evidence="1">
    <location>
        <begin position="692"/>
        <end position="702"/>
    </location>
</feature>
<dbReference type="InterPro" id="IPR032830">
    <property type="entry name" value="XPB/Ssl2_N"/>
</dbReference>
<feature type="region of interest" description="Disordered" evidence="1">
    <location>
        <begin position="284"/>
        <end position="329"/>
    </location>
</feature>
<dbReference type="Pfam" id="PF13625">
    <property type="entry name" value="Helicase_C_3"/>
    <property type="match status" value="1"/>
</dbReference>
<feature type="domain" description="Helicase XPB/Ssl2 N-terminal" evidence="2">
    <location>
        <begin position="599"/>
        <end position="684"/>
    </location>
</feature>
<dbReference type="Proteomes" id="UP000823907">
    <property type="component" value="Unassembled WGS sequence"/>
</dbReference>
<protein>
    <submittedName>
        <fullName evidence="3">Helicase-associated domain-containing protein</fullName>
    </submittedName>
</protein>
<dbReference type="AlphaFoldDB" id="A0A9D2UBN4"/>
<reference evidence="3" key="1">
    <citation type="journal article" date="2021" name="PeerJ">
        <title>Extensive microbial diversity within the chicken gut microbiome revealed by metagenomics and culture.</title>
        <authorList>
            <person name="Gilroy R."/>
            <person name="Ravi A."/>
            <person name="Getino M."/>
            <person name="Pursley I."/>
            <person name="Horton D.L."/>
            <person name="Alikhan N.F."/>
            <person name="Baker D."/>
            <person name="Gharbi K."/>
            <person name="Hall N."/>
            <person name="Watson M."/>
            <person name="Adriaenssens E.M."/>
            <person name="Foster-Nyarko E."/>
            <person name="Jarju S."/>
            <person name="Secka A."/>
            <person name="Antonio M."/>
            <person name="Oren A."/>
            <person name="Chaudhuri R.R."/>
            <person name="La Ragione R."/>
            <person name="Hildebrand F."/>
            <person name="Pallen M.J."/>
        </authorList>
    </citation>
    <scope>NUCLEOTIDE SEQUENCE</scope>
    <source>
        <strain evidence="3">5925</strain>
    </source>
</reference>
<sequence>MTGPDSPRDDAFNPPLSYPAWLLGQDYASLAGLLGRLHSRGAIDLLAPTPLSELGSTARGASYHAGSDTQAGAMGALDDTLLDSASVRFLSAIELLVLHSGFELDATHDWVSASDIIATATELLDIAGTPAERRPSRQDLLTAMRSCASWGLIYGPEWSLSPESEQPSAPEALDELQIKLPGPLTTMFHPSVRELWRLADCNRCPIPTAELPGAVETLPDRQRRLLSTLNNAGGVGHSESLRPGADPDQPLPTLVRTGILDQIDENTARLSGRVAQYLRGTLIAEPGGDFRPARPIQPAAGDTGNPDTADPEDSAAEPSTTDPNSQASATAVANVIQTIQDLTELLEELGSDPIQPLMSGGIGVREMNRIARRWGTASEEVARRLTLAYEAGLVDLGFAHPPAGDGPVWAPTEPAMDFLESSLATQWAMLLFGWHASPYAPWHAEALDVRAFQEELLDPNAAHLRQLFPFLFRTPTGATTTTAQLADQLWRVQPFQAWGTTAAGLEAIVAESVDLGLTALGEPTAALSALKIASEAAEARAARSAAAAASDPDDGGAPNKDDADADVDVAAGAHGTDDDAIAALAASLDELLPSPVKYLIIQGDHTVMAPGLLAPADAAMLRAIAVQESSGIASVWRITKASLQSAFRAGHRSEEISEFLSTMTPGGLPAVPQSIRYLIEDAERGLQLSGSTPEVATANGGSSVPHRVQGRSRRHTDSQLREAIAAEIESYRRAASVEEDAHEGDEVTLTEPRAALSALRQAYTSGHQVRLSYAEADGSTVNAWISVVMVTASQITAVSEPDGETFTVHPHRVVAVSVPSR</sequence>
<gene>
    <name evidence="3" type="ORF">H9907_05520</name>
</gene>
<dbReference type="EMBL" id="DWUR01000092">
    <property type="protein sequence ID" value="HJD49540.1"/>
    <property type="molecule type" value="Genomic_DNA"/>
</dbReference>
<keyword evidence="3" id="KW-0067">ATP-binding</keyword>
<reference evidence="3" key="2">
    <citation type="submission" date="2021-04" db="EMBL/GenBank/DDBJ databases">
        <authorList>
            <person name="Gilroy R."/>
        </authorList>
    </citation>
    <scope>NUCLEOTIDE SEQUENCE</scope>
    <source>
        <strain evidence="3">5925</strain>
    </source>
</reference>
<keyword evidence="3" id="KW-0547">Nucleotide-binding</keyword>
<feature type="region of interest" description="Disordered" evidence="1">
    <location>
        <begin position="544"/>
        <end position="564"/>
    </location>
</feature>
<evidence type="ECO:0000256" key="1">
    <source>
        <dbReference type="SAM" id="MobiDB-lite"/>
    </source>
</evidence>
<accession>A0A9D2UBN4</accession>
<proteinExistence type="predicted"/>
<evidence type="ECO:0000313" key="4">
    <source>
        <dbReference type="Proteomes" id="UP000823907"/>
    </source>
</evidence>
<keyword evidence="3" id="KW-0347">Helicase</keyword>
<keyword evidence="3" id="KW-0378">Hydrolase</keyword>